<dbReference type="AlphaFoldDB" id="A0A1H2ZFY4"/>
<evidence type="ECO:0000313" key="1">
    <source>
        <dbReference type="EMBL" id="SDX16320.1"/>
    </source>
</evidence>
<proteinExistence type="predicted"/>
<accession>A0A1H2ZFY4</accession>
<evidence type="ECO:0000313" key="2">
    <source>
        <dbReference type="Proteomes" id="UP000198569"/>
    </source>
</evidence>
<keyword evidence="2" id="KW-1185">Reference proteome</keyword>
<dbReference type="EMBL" id="FNMV01000007">
    <property type="protein sequence ID" value="SDX16320.1"/>
    <property type="molecule type" value="Genomic_DNA"/>
</dbReference>
<dbReference type="STRING" id="229203.SAMN05444338_107181"/>
<name>A0A1H2ZFY4_9FLAO</name>
<organism evidence="1 2">
    <name type="scientific">Flavobacterium degerlachei</name>
    <dbReference type="NCBI Taxonomy" id="229203"/>
    <lineage>
        <taxon>Bacteria</taxon>
        <taxon>Pseudomonadati</taxon>
        <taxon>Bacteroidota</taxon>
        <taxon>Flavobacteriia</taxon>
        <taxon>Flavobacteriales</taxon>
        <taxon>Flavobacteriaceae</taxon>
        <taxon>Flavobacterium</taxon>
    </lineage>
</organism>
<gene>
    <name evidence="1" type="ORF">SAMN05444338_107181</name>
</gene>
<sequence>MHIVMRMLLRTCKKSTELIDKQMLTPLTIKEKMQLQAHKAMCETCNAYENQSKLMDKIIGQWFAPNKSNGSMKMAEAKKLTIIEKLKKA</sequence>
<dbReference type="Proteomes" id="UP000198569">
    <property type="component" value="Unassembled WGS sequence"/>
</dbReference>
<dbReference type="RefSeq" id="WP_139262312.1">
    <property type="nucleotide sequence ID" value="NZ_FNMV01000007.1"/>
</dbReference>
<dbReference type="OrthoDB" id="886726at2"/>
<protein>
    <recommendedName>
        <fullName evidence="3">Zinc-finger</fullName>
    </recommendedName>
</protein>
<reference evidence="2" key="1">
    <citation type="submission" date="2016-10" db="EMBL/GenBank/DDBJ databases">
        <authorList>
            <person name="Varghese N."/>
            <person name="Submissions S."/>
        </authorList>
    </citation>
    <scope>NUCLEOTIDE SEQUENCE [LARGE SCALE GENOMIC DNA]</scope>
    <source>
        <strain evidence="2">DSM 15718</strain>
    </source>
</reference>
<evidence type="ECO:0008006" key="3">
    <source>
        <dbReference type="Google" id="ProtNLM"/>
    </source>
</evidence>